<name>A0A850RCE4_9GAMM</name>
<protein>
    <submittedName>
        <fullName evidence="1">Uncharacterized protein</fullName>
    </submittedName>
</protein>
<gene>
    <name evidence="1" type="ORF">HW932_20975</name>
</gene>
<evidence type="ECO:0000313" key="2">
    <source>
        <dbReference type="Proteomes" id="UP000592294"/>
    </source>
</evidence>
<dbReference type="Proteomes" id="UP000592294">
    <property type="component" value="Unassembled WGS sequence"/>
</dbReference>
<reference evidence="1 2" key="1">
    <citation type="submission" date="2020-06" db="EMBL/GenBank/DDBJ databases">
        <title>Whole-genome sequence of Allochromatium humboldtianum DSM 21881, type strain.</title>
        <authorList>
            <person name="Kyndt J.A."/>
            <person name="Meyer T.E."/>
        </authorList>
    </citation>
    <scope>NUCLEOTIDE SEQUENCE [LARGE SCALE GENOMIC DNA]</scope>
    <source>
        <strain evidence="1 2">DSM 21881</strain>
    </source>
</reference>
<keyword evidence="2" id="KW-1185">Reference proteome</keyword>
<accession>A0A850RCE4</accession>
<proteinExistence type="predicted"/>
<dbReference type="AlphaFoldDB" id="A0A850RCE4"/>
<sequence length="121" mass="13407">MTVTTTGTVSVPAHALEALRRKAAMTAVETWKPTPGETLEGVITGSRKVDGPYGEQAQMLVQTIDGRMLAVWLTSWLLDRLKEQRATRGDLVSLTFHGRHRSKRGVEFNSYSVTVLKPNEI</sequence>
<comment type="caution">
    <text evidence="1">The sequence shown here is derived from an EMBL/GenBank/DDBJ whole genome shotgun (WGS) entry which is preliminary data.</text>
</comment>
<evidence type="ECO:0000313" key="1">
    <source>
        <dbReference type="EMBL" id="NVZ11724.1"/>
    </source>
</evidence>
<dbReference type="EMBL" id="JABZEO010000036">
    <property type="protein sequence ID" value="NVZ11724.1"/>
    <property type="molecule type" value="Genomic_DNA"/>
</dbReference>
<organism evidence="1 2">
    <name type="scientific">Allochromatium humboldtianum</name>
    <dbReference type="NCBI Taxonomy" id="504901"/>
    <lineage>
        <taxon>Bacteria</taxon>
        <taxon>Pseudomonadati</taxon>
        <taxon>Pseudomonadota</taxon>
        <taxon>Gammaproteobacteria</taxon>
        <taxon>Chromatiales</taxon>
        <taxon>Chromatiaceae</taxon>
        <taxon>Allochromatium</taxon>
    </lineage>
</organism>